<reference evidence="2 3" key="1">
    <citation type="submission" date="2019-07" db="EMBL/GenBank/DDBJ databases">
        <authorList>
            <person name="Kim J."/>
        </authorList>
    </citation>
    <scope>NUCLEOTIDE SEQUENCE [LARGE SCALE GENOMIC DNA]</scope>
    <source>
        <strain evidence="2 3">JC52</strain>
    </source>
</reference>
<accession>A0A559KCS9</accession>
<proteinExistence type="predicted"/>
<evidence type="ECO:0000313" key="3">
    <source>
        <dbReference type="Proteomes" id="UP000317036"/>
    </source>
</evidence>
<dbReference type="RefSeq" id="WP_144846556.1">
    <property type="nucleotide sequence ID" value="NZ_VNJI01000011.1"/>
</dbReference>
<dbReference type="EMBL" id="VNJI01000011">
    <property type="protein sequence ID" value="TVY09946.1"/>
    <property type="molecule type" value="Genomic_DNA"/>
</dbReference>
<evidence type="ECO:0000313" key="2">
    <source>
        <dbReference type="EMBL" id="TVY09946.1"/>
    </source>
</evidence>
<dbReference type="Proteomes" id="UP000317036">
    <property type="component" value="Unassembled WGS sequence"/>
</dbReference>
<feature type="region of interest" description="Disordered" evidence="1">
    <location>
        <begin position="40"/>
        <end position="62"/>
    </location>
</feature>
<comment type="caution">
    <text evidence="2">The sequence shown here is derived from an EMBL/GenBank/DDBJ whole genome shotgun (WGS) entry which is preliminary data.</text>
</comment>
<keyword evidence="3" id="KW-1185">Reference proteome</keyword>
<dbReference type="AlphaFoldDB" id="A0A559KCS9"/>
<protein>
    <submittedName>
        <fullName evidence="2">Uncharacterized protein</fullName>
    </submittedName>
</protein>
<feature type="compositionally biased region" description="Basic and acidic residues" evidence="1">
    <location>
        <begin position="43"/>
        <end position="62"/>
    </location>
</feature>
<gene>
    <name evidence="2" type="ORF">FPZ49_11280</name>
</gene>
<organism evidence="2 3">
    <name type="scientific">Paenibacillus cremeus</name>
    <dbReference type="NCBI Taxonomy" id="2163881"/>
    <lineage>
        <taxon>Bacteria</taxon>
        <taxon>Bacillati</taxon>
        <taxon>Bacillota</taxon>
        <taxon>Bacilli</taxon>
        <taxon>Bacillales</taxon>
        <taxon>Paenibacillaceae</taxon>
        <taxon>Paenibacillus</taxon>
    </lineage>
</organism>
<name>A0A559KCS9_9BACL</name>
<sequence length="62" mass="6636">MEVITAMAVVALGLKVAVALGSVVGITSGVNWFNKKTINLKGSGKDEGKHESLPRFHRDDIE</sequence>
<evidence type="ECO:0000256" key="1">
    <source>
        <dbReference type="SAM" id="MobiDB-lite"/>
    </source>
</evidence>